<organism evidence="1 2">
    <name type="scientific">Qipengyuania polymorpha</name>
    <dbReference type="NCBI Taxonomy" id="2867234"/>
    <lineage>
        <taxon>Bacteria</taxon>
        <taxon>Pseudomonadati</taxon>
        <taxon>Pseudomonadota</taxon>
        <taxon>Alphaproteobacteria</taxon>
        <taxon>Sphingomonadales</taxon>
        <taxon>Erythrobacteraceae</taxon>
        <taxon>Qipengyuania</taxon>
    </lineage>
</organism>
<gene>
    <name evidence="1" type="ORF">K3152_08555</name>
</gene>
<dbReference type="Proteomes" id="UP000783253">
    <property type="component" value="Unassembled WGS sequence"/>
</dbReference>
<evidence type="ECO:0000313" key="1">
    <source>
        <dbReference type="EMBL" id="MBX7458293.1"/>
    </source>
</evidence>
<comment type="caution">
    <text evidence="1">The sequence shown here is derived from an EMBL/GenBank/DDBJ whole genome shotgun (WGS) entry which is preliminary data.</text>
</comment>
<keyword evidence="2" id="KW-1185">Reference proteome</keyword>
<dbReference type="RefSeq" id="WP_221573662.1">
    <property type="nucleotide sequence ID" value="NZ_JAIGNK010000002.1"/>
</dbReference>
<dbReference type="CDD" id="cd19166">
    <property type="entry name" value="HemeO-bac"/>
    <property type="match status" value="1"/>
</dbReference>
<dbReference type="SUPFAM" id="SSF48613">
    <property type="entry name" value="Heme oxygenase-like"/>
    <property type="match status" value="1"/>
</dbReference>
<name>A0ABS7IY18_9SPHN</name>
<sequence length="178" mass="18808">MRERLRQATGEIHARLDETVGHMPVSSENEYAAFLSAQFAARCAVERALAMQPPMGLAAPPSQAAALAQDLADLGVTPERMPHEFALDTPAAALGAAWVLAGSSLGNKAMLVQRGKTGSKGPERFLSDTGLARYFGGLLHVLDRPHSEADIAQAITGALATFALFEQAFAAVRLEKVA</sequence>
<evidence type="ECO:0000313" key="2">
    <source>
        <dbReference type="Proteomes" id="UP000783253"/>
    </source>
</evidence>
<dbReference type="InterPro" id="IPR016084">
    <property type="entry name" value="Haem_Oase-like_multi-hlx"/>
</dbReference>
<reference evidence="1 2" key="1">
    <citation type="submission" date="2021-08" db="EMBL/GenBank/DDBJ databases">
        <title>Comparative Genomics Analysis of the Genus Qipengyuania Reveals Extensive Genetic Diversity and Metabolic Versatility, Including the Description of Fifteen Novel Species.</title>
        <authorList>
            <person name="Liu Y."/>
        </authorList>
    </citation>
    <scope>NUCLEOTIDE SEQUENCE [LARGE SCALE GENOMIC DNA]</scope>
    <source>
        <strain evidence="1 2">1NDH17</strain>
    </source>
</reference>
<dbReference type="Gene3D" id="1.20.910.10">
    <property type="entry name" value="Heme oxygenase-like"/>
    <property type="match status" value="1"/>
</dbReference>
<dbReference type="EMBL" id="JAIGNK010000002">
    <property type="protein sequence ID" value="MBX7458293.1"/>
    <property type="molecule type" value="Genomic_DNA"/>
</dbReference>
<proteinExistence type="predicted"/>
<protein>
    <submittedName>
        <fullName evidence="1">Biliverdin-producing heme oxygenase</fullName>
    </submittedName>
</protein>
<accession>A0ABS7IY18</accession>